<keyword evidence="5" id="KW-0007">Acetylation</keyword>
<dbReference type="EMBL" id="DSJL01000011">
    <property type="protein sequence ID" value="HEF65922.1"/>
    <property type="molecule type" value="Genomic_DNA"/>
</dbReference>
<evidence type="ECO:0000259" key="6">
    <source>
        <dbReference type="Pfam" id="PF00501"/>
    </source>
</evidence>
<dbReference type="InterPro" id="IPR032387">
    <property type="entry name" value="ACAS_N"/>
</dbReference>
<keyword evidence="3" id="KW-0547">Nucleotide-binding</keyword>
<dbReference type="SUPFAM" id="SSF56801">
    <property type="entry name" value="Acetyl-CoA synthetase-like"/>
    <property type="match status" value="1"/>
</dbReference>
<dbReference type="Gene3D" id="3.40.50.12780">
    <property type="entry name" value="N-terminal domain of ligase-like"/>
    <property type="match status" value="1"/>
</dbReference>
<dbReference type="Pfam" id="PF13193">
    <property type="entry name" value="AMP-binding_C"/>
    <property type="match status" value="1"/>
</dbReference>
<dbReference type="AlphaFoldDB" id="A0A7C1JQN0"/>
<dbReference type="GO" id="GO:0005524">
    <property type="term" value="F:ATP binding"/>
    <property type="evidence" value="ECO:0007669"/>
    <property type="project" value="UniProtKB-KW"/>
</dbReference>
<evidence type="ECO:0000256" key="3">
    <source>
        <dbReference type="ARBA" id="ARBA00022741"/>
    </source>
</evidence>
<evidence type="ECO:0000313" key="9">
    <source>
        <dbReference type="EMBL" id="HEF65922.1"/>
    </source>
</evidence>
<evidence type="ECO:0000259" key="8">
    <source>
        <dbReference type="Pfam" id="PF16177"/>
    </source>
</evidence>
<dbReference type="InterPro" id="IPR000873">
    <property type="entry name" value="AMP-dep_synth/lig_dom"/>
</dbReference>
<dbReference type="Pfam" id="PF00501">
    <property type="entry name" value="AMP-binding"/>
    <property type="match status" value="1"/>
</dbReference>
<dbReference type="PANTHER" id="PTHR24095">
    <property type="entry name" value="ACETYL-COENZYME A SYNTHETASE"/>
    <property type="match status" value="1"/>
</dbReference>
<dbReference type="InterPro" id="IPR025110">
    <property type="entry name" value="AMP-bd_C"/>
</dbReference>
<feature type="domain" description="Acetyl-coenzyme A synthetase N-terminal" evidence="8">
    <location>
        <begin position="12"/>
        <end position="61"/>
    </location>
</feature>
<gene>
    <name evidence="9" type="ORF">ENP47_10040</name>
</gene>
<dbReference type="GO" id="GO:0003987">
    <property type="term" value="F:acetate-CoA ligase activity"/>
    <property type="evidence" value="ECO:0007669"/>
    <property type="project" value="UniProtKB-EC"/>
</dbReference>
<feature type="domain" description="AMP-dependent synthetase/ligase" evidence="6">
    <location>
        <begin position="68"/>
        <end position="461"/>
    </location>
</feature>
<dbReference type="PANTHER" id="PTHR24095:SF232">
    <property type="entry name" value="ACETYL-COENZYME A SYNTHETASE"/>
    <property type="match status" value="1"/>
</dbReference>
<evidence type="ECO:0000256" key="5">
    <source>
        <dbReference type="ARBA" id="ARBA00022990"/>
    </source>
</evidence>
<evidence type="ECO:0000256" key="4">
    <source>
        <dbReference type="ARBA" id="ARBA00022840"/>
    </source>
</evidence>
<feature type="domain" description="AMP-binding enzyme C-terminal" evidence="7">
    <location>
        <begin position="514"/>
        <end position="592"/>
    </location>
</feature>
<dbReference type="Gene3D" id="3.30.300.30">
    <property type="match status" value="1"/>
</dbReference>
<accession>A0A7C1JQN0</accession>
<evidence type="ECO:0000256" key="2">
    <source>
        <dbReference type="ARBA" id="ARBA00022598"/>
    </source>
</evidence>
<dbReference type="EC" id="6.2.1.1" evidence="9"/>
<comment type="similarity">
    <text evidence="1">Belongs to the ATP-dependent AMP-binding enzyme family.</text>
</comment>
<keyword evidence="4" id="KW-0067">ATP-binding</keyword>
<evidence type="ECO:0000259" key="7">
    <source>
        <dbReference type="Pfam" id="PF13193"/>
    </source>
</evidence>
<protein>
    <submittedName>
        <fullName evidence="9">Acetate--CoA ligase</fullName>
        <ecNumber evidence="9">6.2.1.1</ecNumber>
    </submittedName>
</protein>
<dbReference type="InterPro" id="IPR042099">
    <property type="entry name" value="ANL_N_sf"/>
</dbReference>
<proteinExistence type="inferred from homology"/>
<dbReference type="Pfam" id="PF16177">
    <property type="entry name" value="ACAS_N"/>
    <property type="match status" value="1"/>
</dbReference>
<reference evidence="9" key="1">
    <citation type="journal article" date="2020" name="mSystems">
        <title>Genome- and Community-Level Interaction Insights into Carbon Utilization and Element Cycling Functions of Hydrothermarchaeota in Hydrothermal Sediment.</title>
        <authorList>
            <person name="Zhou Z."/>
            <person name="Liu Y."/>
            <person name="Xu W."/>
            <person name="Pan J."/>
            <person name="Luo Z.H."/>
            <person name="Li M."/>
        </authorList>
    </citation>
    <scope>NUCLEOTIDE SEQUENCE [LARGE SCALE GENOMIC DNA]</scope>
    <source>
        <strain evidence="9">SpSt-222</strain>
    </source>
</reference>
<comment type="caution">
    <text evidence="9">The sequence shown here is derived from an EMBL/GenBank/DDBJ whole genome shotgun (WGS) entry which is preliminary data.</text>
</comment>
<sequence>MEVINPIVAHWRREGLEDPVRFWARAAERAFWFRTWDEPFAWEPPTFRWFIGGLTNLSYAALDRHILAGQGGRAALIAETEWGERRTYTYVQLWRMVRRLAAALRGLGIRRGDRIGIYMPTCPEAIALMLATTRIGAIHIVVFAGFGAGALADRLSMAGAKAVFTTDLTWRRGREVRLKEIVDQALASGVPSVERVVVLRRGTTTPPMTPERDIWWEDFLALAAGQDDRHEVMESNEPAFILATSGTTAKPKLAIHTHGPYQVGIRSTGEWCHGLKQSDVWWATSDIGWIVGHSYIVYAPLLIGATTIAFEGALDYPSAETPYRIIEENGVTGIFTSPTGVRLLMKYGTEPARKYDLSSVERVVCAGEVLNPPAWEWLQKEVFQNRIPVIDHWWQTETGGPVIGNPYGIALLPIKPGSASLPLPGMDVAVVRPEDGTPCRPGERGVVVIRRPFPGLTAGLWGEPERYARDYWQRIPGVYFTGDAASIDEDGYFWFAGRADEIIKIADHRIGTIEVESAFLRHPAVAEAGVTGRPDPLRGEVISAFITLKQGYEPSPELERELIETVRRELGPVAVIGELNFVRALPKTRSGKIMRRVLKAVILDRDPGDISTIEEEGSVEEARAAWLQLKEMLRIGVYLEQPQPTGVEASDGG</sequence>
<dbReference type="NCBIfam" id="NF001208">
    <property type="entry name" value="PRK00174.1"/>
    <property type="match status" value="1"/>
</dbReference>
<keyword evidence="2 9" id="KW-0436">Ligase</keyword>
<evidence type="ECO:0000256" key="1">
    <source>
        <dbReference type="ARBA" id="ARBA00006432"/>
    </source>
</evidence>
<organism evidence="9">
    <name type="scientific">Thermomicrobium roseum</name>
    <dbReference type="NCBI Taxonomy" id="500"/>
    <lineage>
        <taxon>Bacteria</taxon>
        <taxon>Pseudomonadati</taxon>
        <taxon>Thermomicrobiota</taxon>
        <taxon>Thermomicrobia</taxon>
        <taxon>Thermomicrobiales</taxon>
        <taxon>Thermomicrobiaceae</taxon>
        <taxon>Thermomicrobium</taxon>
    </lineage>
</organism>
<name>A0A7C1JQN0_THERO</name>
<dbReference type="InterPro" id="IPR045851">
    <property type="entry name" value="AMP-bd_C_sf"/>
</dbReference>
<dbReference type="GO" id="GO:0006085">
    <property type="term" value="P:acetyl-CoA biosynthetic process"/>
    <property type="evidence" value="ECO:0007669"/>
    <property type="project" value="TreeGrafter"/>
</dbReference>